<keyword evidence="1" id="KW-0175">Coiled coil</keyword>
<evidence type="ECO:0000313" key="3">
    <source>
        <dbReference type="EMBL" id="EAJ9196593.1"/>
    </source>
</evidence>
<dbReference type="Proteomes" id="UP000576616">
    <property type="component" value="Unassembled WGS sequence"/>
</dbReference>
<dbReference type="RefSeq" id="WP_072230296.1">
    <property type="nucleotide sequence ID" value="NZ_FAZI01000021.1"/>
</dbReference>
<evidence type="ECO:0000313" key="2">
    <source>
        <dbReference type="EMBL" id="EAH8157628.1"/>
    </source>
</evidence>
<dbReference type="EMBL" id="AACBVJ010000001">
    <property type="protein sequence ID" value="EAJ9196593.1"/>
    <property type="molecule type" value="Genomic_DNA"/>
</dbReference>
<evidence type="ECO:0000313" key="5">
    <source>
        <dbReference type="Proteomes" id="UP000576616"/>
    </source>
</evidence>
<accession>A0A644S9S3</accession>
<reference evidence="2 5" key="1">
    <citation type="submission" date="2019-01" db="EMBL/GenBank/DDBJ databases">
        <authorList>
            <consortium name="PulseNet: The National Subtyping Network for Foodborne Disease Surveillance"/>
            <person name="Tarr C.L."/>
            <person name="Trees E."/>
            <person name="Katz L.S."/>
            <person name="Carleton-Romer H.A."/>
            <person name="Stroika S."/>
            <person name="Kucerova Z."/>
            <person name="Roache K.F."/>
            <person name="Sabol A.L."/>
            <person name="Besser J."/>
            <person name="Gerner-Smidt P."/>
        </authorList>
    </citation>
    <scope>NUCLEOTIDE SEQUENCE [LARGE SCALE GENOMIC DNA]</scope>
    <source>
        <strain evidence="3 4">PNUSAC001435</strain>
        <strain evidence="2 5">PNUSAC007828</strain>
    </source>
</reference>
<feature type="coiled-coil region" evidence="1">
    <location>
        <begin position="58"/>
        <end position="95"/>
    </location>
</feature>
<dbReference type="AlphaFoldDB" id="A0A644S9S3"/>
<name>A0A644S9S3_CAMCO</name>
<protein>
    <submittedName>
        <fullName evidence="2">Uncharacterized protein</fullName>
    </submittedName>
</protein>
<evidence type="ECO:0000256" key="1">
    <source>
        <dbReference type="SAM" id="Coils"/>
    </source>
</evidence>
<gene>
    <name evidence="3" type="ORF">BZ274_00030</name>
    <name evidence="2" type="ORF">ES716_06810</name>
</gene>
<sequence>MNVALLILTIIFIFLLCNYLYRKAKGVPDKPLKEIQDELKLEWIKYKQENKEIWNRCKQEIQKTNEKSKKEQKDLEEIESSYKEIYEEYKNLSMDKQGKFLYNLSLNNQDEYVEAIRFIQIVEESVNIALKSKNKDTAESRRKVALEMEQKIQERHPKAYGLIADIVQLLEDNYDVSLFENQCIKYYEEARKLKTIKSKQKRIDYIKDLIKEAEINPKIDKKFVDFWKNKVKEIQ</sequence>
<comment type="caution">
    <text evidence="2">The sequence shown here is derived from an EMBL/GenBank/DDBJ whole genome shotgun (WGS) entry which is preliminary data.</text>
</comment>
<evidence type="ECO:0000313" key="4">
    <source>
        <dbReference type="Proteomes" id="UP000382436"/>
    </source>
</evidence>
<organism evidence="2 5">
    <name type="scientific">Campylobacter coli</name>
    <dbReference type="NCBI Taxonomy" id="195"/>
    <lineage>
        <taxon>Bacteria</taxon>
        <taxon>Pseudomonadati</taxon>
        <taxon>Campylobacterota</taxon>
        <taxon>Epsilonproteobacteria</taxon>
        <taxon>Campylobacterales</taxon>
        <taxon>Campylobacteraceae</taxon>
        <taxon>Campylobacter</taxon>
    </lineage>
</organism>
<dbReference type="EMBL" id="AABKAB010000013">
    <property type="protein sequence ID" value="EAH8157628.1"/>
    <property type="molecule type" value="Genomic_DNA"/>
</dbReference>
<dbReference type="Proteomes" id="UP000382436">
    <property type="component" value="Unassembled WGS sequence"/>
</dbReference>
<proteinExistence type="predicted"/>